<dbReference type="SUPFAM" id="SSF52743">
    <property type="entry name" value="Subtilisin-like"/>
    <property type="match status" value="1"/>
</dbReference>
<dbReference type="Pfam" id="PF00082">
    <property type="entry name" value="Peptidase_S8"/>
    <property type="match status" value="1"/>
</dbReference>
<proteinExistence type="inferred from homology"/>
<dbReference type="CDD" id="cd02120">
    <property type="entry name" value="PA_subtilisin_like"/>
    <property type="match status" value="1"/>
</dbReference>
<dbReference type="STRING" id="157652.A0A371FML9"/>
<dbReference type="InterPro" id="IPR000209">
    <property type="entry name" value="Peptidase_S8/S53_dom"/>
</dbReference>
<comment type="subcellular location">
    <subcellularLocation>
        <location evidence="1">Secreted</location>
    </subcellularLocation>
</comment>
<dbReference type="InterPro" id="IPR036852">
    <property type="entry name" value="Peptidase_S8/S53_dom_sf"/>
</dbReference>
<dbReference type="PROSITE" id="PS51892">
    <property type="entry name" value="SUBTILASE"/>
    <property type="match status" value="1"/>
</dbReference>
<evidence type="ECO:0000256" key="4">
    <source>
        <dbReference type="ARBA" id="ARBA00022729"/>
    </source>
</evidence>
<evidence type="ECO:0000259" key="10">
    <source>
        <dbReference type="Pfam" id="PF17766"/>
    </source>
</evidence>
<dbReference type="Gene3D" id="3.50.30.30">
    <property type="match status" value="1"/>
</dbReference>
<dbReference type="GO" id="GO:0004252">
    <property type="term" value="F:serine-type endopeptidase activity"/>
    <property type="evidence" value="ECO:0007669"/>
    <property type="project" value="InterPro"/>
</dbReference>
<comment type="caution">
    <text evidence="7">Lacks conserved residue(s) required for the propagation of feature annotation.</text>
</comment>
<keyword evidence="6" id="KW-0720">Serine protease</keyword>
<accession>A0A371FML9</accession>
<dbReference type="AlphaFoldDB" id="A0A371FML9"/>
<evidence type="ECO:0000259" key="8">
    <source>
        <dbReference type="Pfam" id="PF00082"/>
    </source>
</evidence>
<keyword evidence="5" id="KW-0378">Hydrolase</keyword>
<feature type="domain" description="PA" evidence="9">
    <location>
        <begin position="237"/>
        <end position="300"/>
    </location>
</feature>
<keyword evidence="12" id="KW-1185">Reference proteome</keyword>
<keyword evidence="4" id="KW-0732">Signal</keyword>
<organism evidence="11 12">
    <name type="scientific">Mucuna pruriens</name>
    <name type="common">Velvet bean</name>
    <name type="synonym">Dolichos pruriens</name>
    <dbReference type="NCBI Taxonomy" id="157652"/>
    <lineage>
        <taxon>Eukaryota</taxon>
        <taxon>Viridiplantae</taxon>
        <taxon>Streptophyta</taxon>
        <taxon>Embryophyta</taxon>
        <taxon>Tracheophyta</taxon>
        <taxon>Spermatophyta</taxon>
        <taxon>Magnoliopsida</taxon>
        <taxon>eudicotyledons</taxon>
        <taxon>Gunneridae</taxon>
        <taxon>Pentapetalae</taxon>
        <taxon>rosids</taxon>
        <taxon>fabids</taxon>
        <taxon>Fabales</taxon>
        <taxon>Fabaceae</taxon>
        <taxon>Papilionoideae</taxon>
        <taxon>50 kb inversion clade</taxon>
        <taxon>NPAAA clade</taxon>
        <taxon>indigoferoid/millettioid clade</taxon>
        <taxon>Phaseoleae</taxon>
        <taxon>Mucuna</taxon>
    </lineage>
</organism>
<dbReference type="InterPro" id="IPR015500">
    <property type="entry name" value="Peptidase_S8_subtilisin-rel"/>
</dbReference>
<dbReference type="Proteomes" id="UP000257109">
    <property type="component" value="Unassembled WGS sequence"/>
</dbReference>
<dbReference type="InterPro" id="IPR023828">
    <property type="entry name" value="Peptidase_S8_Ser-AS"/>
</dbReference>
<dbReference type="PANTHER" id="PTHR10795">
    <property type="entry name" value="PROPROTEIN CONVERTASE SUBTILISIN/KEXIN"/>
    <property type="match status" value="1"/>
</dbReference>
<dbReference type="GO" id="GO:0009610">
    <property type="term" value="P:response to symbiotic fungus"/>
    <property type="evidence" value="ECO:0007669"/>
    <property type="project" value="UniProtKB-ARBA"/>
</dbReference>
<gene>
    <name evidence="11" type="ORF">CR513_40266</name>
</gene>
<dbReference type="PROSITE" id="PS00137">
    <property type="entry name" value="SUBTILASE_HIS"/>
    <property type="match status" value="1"/>
</dbReference>
<name>A0A371FML9_MUCPR</name>
<dbReference type="InterPro" id="IPR003137">
    <property type="entry name" value="PA_domain"/>
</dbReference>
<evidence type="ECO:0000313" key="11">
    <source>
        <dbReference type="EMBL" id="RDX79323.1"/>
    </source>
</evidence>
<comment type="similarity">
    <text evidence="2 7">Belongs to the peptidase S8 family.</text>
</comment>
<evidence type="ECO:0000256" key="7">
    <source>
        <dbReference type="PROSITE-ProRule" id="PRU01240"/>
    </source>
</evidence>
<evidence type="ECO:0000259" key="9">
    <source>
        <dbReference type="Pfam" id="PF02225"/>
    </source>
</evidence>
<reference evidence="11" key="1">
    <citation type="submission" date="2018-05" db="EMBL/GenBank/DDBJ databases">
        <title>Draft genome of Mucuna pruriens seed.</title>
        <authorList>
            <person name="Nnadi N.E."/>
            <person name="Vos R."/>
            <person name="Hasami M.H."/>
            <person name="Devisetty U.K."/>
            <person name="Aguiy J.C."/>
        </authorList>
    </citation>
    <scope>NUCLEOTIDE SEQUENCE [LARGE SCALE GENOMIC DNA]</scope>
    <source>
        <strain evidence="11">JCA_2017</strain>
    </source>
</reference>
<dbReference type="InterPro" id="IPR041469">
    <property type="entry name" value="Subtilisin-like_FN3"/>
</dbReference>
<evidence type="ECO:0000313" key="12">
    <source>
        <dbReference type="Proteomes" id="UP000257109"/>
    </source>
</evidence>
<comment type="caution">
    <text evidence="11">The sequence shown here is derived from an EMBL/GenBank/DDBJ whole genome shotgun (WGS) entry which is preliminary data.</text>
</comment>
<dbReference type="Pfam" id="PF02225">
    <property type="entry name" value="PA"/>
    <property type="match status" value="1"/>
</dbReference>
<dbReference type="Gene3D" id="3.40.50.200">
    <property type="entry name" value="Peptidase S8/S53 domain"/>
    <property type="match status" value="1"/>
</dbReference>
<dbReference type="Gene3D" id="2.60.40.2310">
    <property type="match status" value="1"/>
</dbReference>
<dbReference type="PROSITE" id="PS00138">
    <property type="entry name" value="SUBTILASE_SER"/>
    <property type="match status" value="1"/>
</dbReference>
<dbReference type="OrthoDB" id="4803627at2759"/>
<dbReference type="InterPro" id="IPR022398">
    <property type="entry name" value="Peptidase_S8_His-AS"/>
</dbReference>
<feature type="domain" description="Subtilisin-like protease fibronectin type-III" evidence="10">
    <location>
        <begin position="495"/>
        <end position="592"/>
    </location>
</feature>
<dbReference type="EMBL" id="QJKJ01008574">
    <property type="protein sequence ID" value="RDX79323.1"/>
    <property type="molecule type" value="Genomic_DNA"/>
</dbReference>
<sequence length="595" mass="63548">MDSVVSVIPNQNHKLQTSRHIYMVVIFSKIVGARYFRISGVFGKEDIISPIDTVGHGSHCASIAGGNPVKSASVFGYASGTARGGVPLARIAAYKVCWEKSCDTADILAAYDQAITDGVDILSVSMGSAKVIHQKYFEDINAIGAFHAMKKGILTSKSADNSGPDPYSISNTAPWFVSVAATTIDRRFFTNVQLGNGQIFKGASLNTFDLQNKRYPLIYAGNAPNVHGGFNSSVSRYCLENALDATLVKGKIVLCDDFPYPSIVGLAHGAAGVIYRSNYSLADAKVFALPAVHISPNDGKLVYSYLNSTSNPTATIFKSYEGKDSSDPFIIPFSSRGPNKITPDLLKPDLAAPGVDILAAWPPNSPISGVKGDSRMSNYNIQSGTSMACPHVTAAAAYVKTFHPTWSPAAIKSALMTTGNATPMNSALNKDAEFAYGAGEINPIKAANPGLVYDAAELDYVKFLCGQGYTTRMLQKLTGDNNSSCTQANRGTVWDLNLPSFALSTTRSKYTSVTFSRTVTNVGSATSKYKATISTHPSTLNIQVVPDVLVFSSLGQTKSFTLKIEGSINENVVSSSLVWDDGTFQVRSPIVVYVL</sequence>
<dbReference type="GO" id="GO:0005576">
    <property type="term" value="C:extracellular region"/>
    <property type="evidence" value="ECO:0007669"/>
    <property type="project" value="UniProtKB-SubCell"/>
</dbReference>
<dbReference type="InterPro" id="IPR045051">
    <property type="entry name" value="SBT"/>
</dbReference>
<dbReference type="GO" id="GO:0006508">
    <property type="term" value="P:proteolysis"/>
    <property type="evidence" value="ECO:0007669"/>
    <property type="project" value="UniProtKB-KW"/>
</dbReference>
<evidence type="ECO:0000256" key="3">
    <source>
        <dbReference type="ARBA" id="ARBA00022670"/>
    </source>
</evidence>
<feature type="domain" description="Peptidase S8/S53" evidence="8">
    <location>
        <begin position="54"/>
        <end position="439"/>
    </location>
</feature>
<protein>
    <recommendedName>
        <fullName evidence="13">Cucumisin</fullName>
    </recommendedName>
</protein>
<dbReference type="PRINTS" id="PR00723">
    <property type="entry name" value="SUBTILISIN"/>
</dbReference>
<evidence type="ECO:0000256" key="5">
    <source>
        <dbReference type="ARBA" id="ARBA00022801"/>
    </source>
</evidence>
<evidence type="ECO:0008006" key="13">
    <source>
        <dbReference type="Google" id="ProtNLM"/>
    </source>
</evidence>
<feature type="non-terminal residue" evidence="11">
    <location>
        <position position="1"/>
    </location>
</feature>
<evidence type="ECO:0000256" key="6">
    <source>
        <dbReference type="ARBA" id="ARBA00022825"/>
    </source>
</evidence>
<keyword evidence="3" id="KW-0645">Protease</keyword>
<evidence type="ECO:0000256" key="1">
    <source>
        <dbReference type="ARBA" id="ARBA00004613"/>
    </source>
</evidence>
<evidence type="ECO:0000256" key="2">
    <source>
        <dbReference type="ARBA" id="ARBA00011073"/>
    </source>
</evidence>
<dbReference type="Pfam" id="PF17766">
    <property type="entry name" value="fn3_6"/>
    <property type="match status" value="1"/>
</dbReference>